<proteinExistence type="inferred from homology"/>
<protein>
    <submittedName>
        <fullName evidence="7">FAD-binding protein</fullName>
    </submittedName>
</protein>
<sequence length="449" mass="49623">MGSTKLTGRVIYKGDPGYLEAIKNWNPYVDVFPLVFVFAQNSYDVSNAIKWARENHVPLRVRSGRHALDKNLSVVNGGIVIDVSDMNKVSLDKKNGIATVQTGIHVGPLVKGLAREGFMSPFGDSPTVGIGGITMGGGFGVVSRTIGLISDNLIALETVDATGQIIQADPCCNKDLLWASRGGGGGNFGYNTEYTLKLHRAPNTATVFNIIWPWDQLETVFKVWQEWAPFVDSRLGCLLEIYSKINGLCHAEGIFLGSKNELINLLEPLTSAGTPTQIVIEELPYPAAIDFLDPDEPIPGRSDQSVKFSSAWALNLWPEEPISIMKQFLEEATGTEANFFFINWGGAISKVPSSKTAFFWRSPLFYTEWTASWKDKSEEAANLASVERVRQLIKPYVTGSYVNVPDQNIENFGQEYYGSNFAKLRKIKAKYDPENLFRFPQSIPPSSSC</sequence>
<evidence type="ECO:0000259" key="6">
    <source>
        <dbReference type="PROSITE" id="PS51387"/>
    </source>
</evidence>
<evidence type="ECO:0000313" key="7">
    <source>
        <dbReference type="EMBL" id="OOR23031.1"/>
    </source>
</evidence>
<dbReference type="RefSeq" id="WP_078181078.1">
    <property type="nucleotide sequence ID" value="NZ_MUAL01000033.1"/>
</dbReference>
<accession>A0A1S9UMR7</accession>
<dbReference type="InterPro" id="IPR006094">
    <property type="entry name" value="Oxid_FAD_bind_N"/>
</dbReference>
<comment type="caution">
    <text evidence="7">The sequence shown here is derived from an EMBL/GenBank/DDBJ whole genome shotgun (WGS) entry which is preliminary data.</text>
</comment>
<evidence type="ECO:0000256" key="3">
    <source>
        <dbReference type="ARBA" id="ARBA00022630"/>
    </source>
</evidence>
<dbReference type="Gene3D" id="3.40.462.20">
    <property type="match status" value="1"/>
</dbReference>
<dbReference type="Pfam" id="PF08031">
    <property type="entry name" value="BBE"/>
    <property type="match status" value="1"/>
</dbReference>
<dbReference type="InterPro" id="IPR012951">
    <property type="entry name" value="BBE"/>
</dbReference>
<keyword evidence="5" id="KW-0560">Oxidoreductase</keyword>
<dbReference type="Proteomes" id="UP000191124">
    <property type="component" value="Unassembled WGS sequence"/>
</dbReference>
<dbReference type="GO" id="GO:0071949">
    <property type="term" value="F:FAD binding"/>
    <property type="evidence" value="ECO:0007669"/>
    <property type="project" value="InterPro"/>
</dbReference>
<dbReference type="PROSITE" id="PS51387">
    <property type="entry name" value="FAD_PCMH"/>
    <property type="match status" value="1"/>
</dbReference>
<dbReference type="EMBL" id="MUAL01000033">
    <property type="protein sequence ID" value="OOR23031.1"/>
    <property type="molecule type" value="Genomic_DNA"/>
</dbReference>
<dbReference type="InterPro" id="IPR050416">
    <property type="entry name" value="FAD-linked_Oxidoreductase"/>
</dbReference>
<dbReference type="InterPro" id="IPR016166">
    <property type="entry name" value="FAD-bd_PCMH"/>
</dbReference>
<dbReference type="Gene3D" id="3.30.43.10">
    <property type="entry name" value="Uridine Diphospho-n-acetylenolpyruvylglucosamine Reductase, domain 2"/>
    <property type="match status" value="1"/>
</dbReference>
<evidence type="ECO:0000256" key="5">
    <source>
        <dbReference type="ARBA" id="ARBA00023002"/>
    </source>
</evidence>
<reference evidence="7 8" key="1">
    <citation type="submission" date="2017-01" db="EMBL/GenBank/DDBJ databases">
        <title>Bacillus cereus isolates.</title>
        <authorList>
            <person name="Beno S.M."/>
        </authorList>
    </citation>
    <scope>NUCLEOTIDE SEQUENCE [LARGE SCALE GENOMIC DNA]</scope>
    <source>
        <strain evidence="7 8">FSL M7-1219</strain>
    </source>
</reference>
<dbReference type="Pfam" id="PF01565">
    <property type="entry name" value="FAD_binding_4"/>
    <property type="match status" value="1"/>
</dbReference>
<evidence type="ECO:0000256" key="1">
    <source>
        <dbReference type="ARBA" id="ARBA00001974"/>
    </source>
</evidence>
<gene>
    <name evidence="7" type="ORF">BW892_17320</name>
</gene>
<feature type="domain" description="FAD-binding PCMH-type" evidence="6">
    <location>
        <begin position="29"/>
        <end position="201"/>
    </location>
</feature>
<dbReference type="InterPro" id="IPR036318">
    <property type="entry name" value="FAD-bd_PCMH-like_sf"/>
</dbReference>
<evidence type="ECO:0000256" key="2">
    <source>
        <dbReference type="ARBA" id="ARBA00005466"/>
    </source>
</evidence>
<evidence type="ECO:0000313" key="8">
    <source>
        <dbReference type="Proteomes" id="UP000191124"/>
    </source>
</evidence>
<dbReference type="PANTHER" id="PTHR42973">
    <property type="entry name" value="BINDING OXIDOREDUCTASE, PUTATIVE (AFU_ORTHOLOGUE AFUA_1G17690)-RELATED"/>
    <property type="match status" value="1"/>
</dbReference>
<keyword evidence="4" id="KW-0274">FAD</keyword>
<name>A0A1S9UMR7_BACCE</name>
<keyword evidence="3" id="KW-0285">Flavoprotein</keyword>
<evidence type="ECO:0000256" key="4">
    <source>
        <dbReference type="ARBA" id="ARBA00022827"/>
    </source>
</evidence>
<comment type="similarity">
    <text evidence="2">Belongs to the oxygen-dependent FAD-linked oxidoreductase family.</text>
</comment>
<dbReference type="PANTHER" id="PTHR42973:SF39">
    <property type="entry name" value="FAD-BINDING PCMH-TYPE DOMAIN-CONTAINING PROTEIN"/>
    <property type="match status" value="1"/>
</dbReference>
<dbReference type="AlphaFoldDB" id="A0A1S9UMR7"/>
<dbReference type="Gene3D" id="3.30.465.10">
    <property type="match status" value="1"/>
</dbReference>
<organism evidence="7 8">
    <name type="scientific">Bacillus cereus</name>
    <dbReference type="NCBI Taxonomy" id="1396"/>
    <lineage>
        <taxon>Bacteria</taxon>
        <taxon>Bacillati</taxon>
        <taxon>Bacillota</taxon>
        <taxon>Bacilli</taxon>
        <taxon>Bacillales</taxon>
        <taxon>Bacillaceae</taxon>
        <taxon>Bacillus</taxon>
        <taxon>Bacillus cereus group</taxon>
    </lineage>
</organism>
<dbReference type="InterPro" id="IPR016169">
    <property type="entry name" value="FAD-bd_PCMH_sub2"/>
</dbReference>
<dbReference type="InterPro" id="IPR016167">
    <property type="entry name" value="FAD-bd_PCMH_sub1"/>
</dbReference>
<dbReference type="SUPFAM" id="SSF56176">
    <property type="entry name" value="FAD-binding/transporter-associated domain-like"/>
    <property type="match status" value="1"/>
</dbReference>
<comment type="cofactor">
    <cofactor evidence="1">
        <name>FAD</name>
        <dbReference type="ChEBI" id="CHEBI:57692"/>
    </cofactor>
</comment>
<dbReference type="GO" id="GO:0016491">
    <property type="term" value="F:oxidoreductase activity"/>
    <property type="evidence" value="ECO:0007669"/>
    <property type="project" value="UniProtKB-KW"/>
</dbReference>